<dbReference type="EMBL" id="CP054803">
    <property type="protein sequence ID" value="QKU21723.1"/>
    <property type="molecule type" value="Genomic_DNA"/>
</dbReference>
<accession>A0A6N1MI96</accession>
<dbReference type="AlphaFoldDB" id="A0A6N1MI96"/>
<gene>
    <name evidence="2" type="ORF">FOB19_10115</name>
</gene>
<protein>
    <submittedName>
        <fullName evidence="2">Uncharacterized protein</fullName>
    </submittedName>
</protein>
<feature type="region of interest" description="Disordered" evidence="1">
    <location>
        <begin position="86"/>
        <end position="109"/>
    </location>
</feature>
<organism evidence="2 3">
    <name type="scientific">Acinetobacter lwoffii</name>
    <dbReference type="NCBI Taxonomy" id="28090"/>
    <lineage>
        <taxon>Bacteria</taxon>
        <taxon>Pseudomonadati</taxon>
        <taxon>Pseudomonadota</taxon>
        <taxon>Gammaproteobacteria</taxon>
        <taxon>Moraxellales</taxon>
        <taxon>Moraxellaceae</taxon>
        <taxon>Acinetobacter</taxon>
    </lineage>
</organism>
<dbReference type="Proteomes" id="UP000509126">
    <property type="component" value="Chromosome"/>
</dbReference>
<evidence type="ECO:0000313" key="3">
    <source>
        <dbReference type="Proteomes" id="UP000509126"/>
    </source>
</evidence>
<reference evidence="2 3" key="1">
    <citation type="submission" date="2019-11" db="EMBL/GenBank/DDBJ databases">
        <title>FDA dAtabase for Regulatory Grade micrObial Sequences (FDA-ARGOS): Supporting development and validation of Infectious Disease Dx tests.</title>
        <authorList>
            <person name="Patel R."/>
            <person name="Rucinski S."/>
            <person name="Tallon L."/>
            <person name="Sadzewicz L."/>
            <person name="Vavikolanu K."/>
            <person name="Mehta A."/>
            <person name="Aluvathingal J."/>
            <person name="Nadendla S."/>
            <person name="Nandy P."/>
            <person name="Geyer C."/>
            <person name="Yan Y."/>
            <person name="Sichtig H."/>
        </authorList>
    </citation>
    <scope>NUCLEOTIDE SEQUENCE [LARGE SCALE GENOMIC DNA]</scope>
    <source>
        <strain evidence="2 3">FDAARGOS_557</strain>
    </source>
</reference>
<proteinExistence type="predicted"/>
<feature type="compositionally biased region" description="Basic and acidic residues" evidence="1">
    <location>
        <begin position="86"/>
        <end position="105"/>
    </location>
</feature>
<dbReference type="RefSeq" id="WP_174894449.1">
    <property type="nucleotide sequence ID" value="NZ_CP054803.1"/>
</dbReference>
<sequence>MSHTDEQKELSVKVDKFLDTRIPILDQIYDLCLAIEKCGASPELTDAVTKAGALRKPISDLVNQAVALGIGEGIVTMHISESPKAELGEVLPEDPKEPSESEEGSKLCSGSAVGYSSTFTDPNLIAQLRECLGNRHIKSYGLHELVVVRLAKELGGSADDIKVNSSAQKCANNCDTASSDALAEASNRGLGDLLPEFPWESIPTQQVLKYVGPVAFAYVWAVTNEQQDYWTCTISVSHAPEPTPSITQSGITEEVAFAAAIRTLKEIAYKNEWVLG</sequence>
<name>A0A6N1MI96_ACILW</name>
<evidence type="ECO:0000256" key="1">
    <source>
        <dbReference type="SAM" id="MobiDB-lite"/>
    </source>
</evidence>
<evidence type="ECO:0000313" key="2">
    <source>
        <dbReference type="EMBL" id="QKU21723.1"/>
    </source>
</evidence>